<sequence length="206" mass="22857">MMRRDPHPSSTAEKSRFSMMEVTAIHQRRANAVARLGAMVEGRERERGSGEGNVERGKKRFIDLMGHIAGDLMNNNPCINIHSCRRPPVSAGPTPPPRGRGPAPAAASSRSRRLLELQQEICEEEEEEVRDTEGRGKKMKRFTARRSYLMETQPPDNLQAAAVSLNSSFRDVNGVKGDLIFTYRPGSTTAINVILIKIKLECISSS</sequence>
<feature type="region of interest" description="Disordered" evidence="1">
    <location>
        <begin position="86"/>
        <end position="110"/>
    </location>
</feature>
<protein>
    <submittedName>
        <fullName evidence="2">Uncharacterized protein</fullName>
    </submittedName>
</protein>
<evidence type="ECO:0000313" key="2">
    <source>
        <dbReference type="EMBL" id="TNN51176.1"/>
    </source>
</evidence>
<feature type="compositionally biased region" description="Low complexity" evidence="1">
    <location>
        <begin position="100"/>
        <end position="109"/>
    </location>
</feature>
<organism evidence="2 3">
    <name type="scientific">Liparis tanakae</name>
    <name type="common">Tanaka's snailfish</name>
    <dbReference type="NCBI Taxonomy" id="230148"/>
    <lineage>
        <taxon>Eukaryota</taxon>
        <taxon>Metazoa</taxon>
        <taxon>Chordata</taxon>
        <taxon>Craniata</taxon>
        <taxon>Vertebrata</taxon>
        <taxon>Euteleostomi</taxon>
        <taxon>Actinopterygii</taxon>
        <taxon>Neopterygii</taxon>
        <taxon>Teleostei</taxon>
        <taxon>Neoteleostei</taxon>
        <taxon>Acanthomorphata</taxon>
        <taxon>Eupercaria</taxon>
        <taxon>Perciformes</taxon>
        <taxon>Cottioidei</taxon>
        <taxon>Cottales</taxon>
        <taxon>Liparidae</taxon>
        <taxon>Liparis</taxon>
    </lineage>
</organism>
<keyword evidence="3" id="KW-1185">Reference proteome</keyword>
<dbReference type="AlphaFoldDB" id="A0A4Z2GC70"/>
<evidence type="ECO:0000313" key="3">
    <source>
        <dbReference type="Proteomes" id="UP000314294"/>
    </source>
</evidence>
<gene>
    <name evidence="2" type="ORF">EYF80_038646</name>
</gene>
<name>A0A4Z2GC70_9TELE</name>
<comment type="caution">
    <text evidence="2">The sequence shown here is derived from an EMBL/GenBank/DDBJ whole genome shotgun (WGS) entry which is preliminary data.</text>
</comment>
<evidence type="ECO:0000256" key="1">
    <source>
        <dbReference type="SAM" id="MobiDB-lite"/>
    </source>
</evidence>
<dbReference type="EMBL" id="SRLO01000592">
    <property type="protein sequence ID" value="TNN51176.1"/>
    <property type="molecule type" value="Genomic_DNA"/>
</dbReference>
<reference evidence="2 3" key="1">
    <citation type="submission" date="2019-03" db="EMBL/GenBank/DDBJ databases">
        <title>First draft genome of Liparis tanakae, snailfish: a comprehensive survey of snailfish specific genes.</title>
        <authorList>
            <person name="Kim W."/>
            <person name="Song I."/>
            <person name="Jeong J.-H."/>
            <person name="Kim D."/>
            <person name="Kim S."/>
            <person name="Ryu S."/>
            <person name="Song J.Y."/>
            <person name="Lee S.K."/>
        </authorList>
    </citation>
    <scope>NUCLEOTIDE SEQUENCE [LARGE SCALE GENOMIC DNA]</scope>
    <source>
        <tissue evidence="2">Muscle</tissue>
    </source>
</reference>
<dbReference type="Proteomes" id="UP000314294">
    <property type="component" value="Unassembled WGS sequence"/>
</dbReference>
<accession>A0A4Z2GC70</accession>
<proteinExistence type="predicted"/>